<name>A0A8S5TJ47_9CAUD</name>
<accession>A0A8S5TJ47</accession>
<reference evidence="1" key="1">
    <citation type="journal article" date="2021" name="Proc. Natl. Acad. Sci. U.S.A.">
        <title>A Catalog of Tens of Thousands of Viruses from Human Metagenomes Reveals Hidden Associations with Chronic Diseases.</title>
        <authorList>
            <person name="Tisza M.J."/>
            <person name="Buck C.B."/>
        </authorList>
    </citation>
    <scope>NUCLEOTIDE SEQUENCE</scope>
    <source>
        <strain evidence="1">CtPJU6</strain>
    </source>
</reference>
<proteinExistence type="predicted"/>
<organism evidence="1">
    <name type="scientific">Myoviridae sp. ctPJU6</name>
    <dbReference type="NCBI Taxonomy" id="2827684"/>
    <lineage>
        <taxon>Viruses</taxon>
        <taxon>Duplodnaviria</taxon>
        <taxon>Heunggongvirae</taxon>
        <taxon>Uroviricota</taxon>
        <taxon>Caudoviricetes</taxon>
    </lineage>
</organism>
<protein>
    <submittedName>
        <fullName evidence="1">Uncharacterized protein</fullName>
    </submittedName>
</protein>
<sequence length="79" mass="9264">MRTDFWGREKPLKNDMGMSVGEEKPKIGEEYYCLVLDKPKFKVVKRKWKNNNVDMIMFITGNIYSSKDKAEADKGRSEI</sequence>
<evidence type="ECO:0000313" key="1">
    <source>
        <dbReference type="EMBL" id="DAF63317.1"/>
    </source>
</evidence>
<dbReference type="EMBL" id="BK032838">
    <property type="protein sequence ID" value="DAF63317.1"/>
    <property type="molecule type" value="Genomic_DNA"/>
</dbReference>